<dbReference type="EMBL" id="AWSO01000289">
    <property type="protein sequence ID" value="ESK92373.1"/>
    <property type="molecule type" value="Genomic_DNA"/>
</dbReference>
<gene>
    <name evidence="1" type="ORF">Moror_4583</name>
</gene>
<evidence type="ECO:0000313" key="1">
    <source>
        <dbReference type="EMBL" id="ESK92373.1"/>
    </source>
</evidence>
<organism evidence="1 2">
    <name type="scientific">Moniliophthora roreri (strain MCA 2997)</name>
    <name type="common">Cocoa frosty pod rot fungus</name>
    <name type="synonym">Crinipellis roreri</name>
    <dbReference type="NCBI Taxonomy" id="1381753"/>
    <lineage>
        <taxon>Eukaryota</taxon>
        <taxon>Fungi</taxon>
        <taxon>Dikarya</taxon>
        <taxon>Basidiomycota</taxon>
        <taxon>Agaricomycotina</taxon>
        <taxon>Agaricomycetes</taxon>
        <taxon>Agaricomycetidae</taxon>
        <taxon>Agaricales</taxon>
        <taxon>Marasmiineae</taxon>
        <taxon>Marasmiaceae</taxon>
        <taxon>Moniliophthora</taxon>
    </lineage>
</organism>
<sequence>MSITNASRFSIKGQNTLNHVHGDQTIINLNSQLDRVERTEYDEFEYIKRGDIICVKKIMVPEDVRDWHWKWQNGSGVFGRHKTERTICTVELAGRQSSGKYTAIMYEGKDAHELWEEDFQRVSGTRNPDIAQLFGINQSKIPALIFHHELLPLAHVYTGSFWMEVYIGELSQNKRCARSELWMDTKGFMCSGPKGPATKWLSFNSRSAPAVPLTVDMLKDDVSFSYFCNIGSSADWIVLNCARYSWLHNMMVSEASRDTKTTHLYEHPAPDPAWTDEILYYVRRLGSHFPRQFPKNIIYGLRFDIVYSNSLEAVAMWPRAAASLWQCVDRFGWTEMTWVDGGLIRFKFTDAVWWPSYGVHLDIEFDESRLFWDGWLSQSSRVFDPLNSSGNGENWFQIKPPSLRIETPKWSRGLRRPKVVREMATVYLFLHPLPMSVSELIIWAELQDTHFWSFDETGQSKLSKAECEQRDLPSLVSRVPGGRSTQLHSWSARVYPALRDWQIARGFDPNTSDWARHMRYPEFEIISARKDEDRFDGVVEDQEENQATGSWWEAFSGSNISAFAF</sequence>
<protein>
    <submittedName>
        <fullName evidence="1">Uncharacterized protein</fullName>
    </submittedName>
</protein>
<reference evidence="1 2" key="1">
    <citation type="journal article" date="2014" name="BMC Genomics">
        <title>Genome and secretome analysis of the hemibiotrophic fungal pathogen, Moniliophthora roreri, which causes frosty pod rot disease of cacao: mechanisms of the biotrophic and necrotrophic phases.</title>
        <authorList>
            <person name="Meinhardt L.W."/>
            <person name="Costa G.G.L."/>
            <person name="Thomazella D.P.T."/>
            <person name="Teixeira P.J.P.L."/>
            <person name="Carazzolle M.F."/>
            <person name="Schuster S.C."/>
            <person name="Carlson J.E."/>
            <person name="Guiltinan M.J."/>
            <person name="Mieczkowski P."/>
            <person name="Farmer A."/>
            <person name="Ramaraj T."/>
            <person name="Crozier J."/>
            <person name="Davis R.E."/>
            <person name="Shao J."/>
            <person name="Melnick R.L."/>
            <person name="Pereira G.A.G."/>
            <person name="Bailey B.A."/>
        </authorList>
    </citation>
    <scope>NUCLEOTIDE SEQUENCE [LARGE SCALE GENOMIC DNA]</scope>
    <source>
        <strain evidence="1 2">MCA 2997</strain>
    </source>
</reference>
<dbReference type="KEGG" id="mrr:Moror_4583"/>
<dbReference type="HOGENOM" id="CLU_023750_1_0_1"/>
<accession>V2WZT5</accession>
<proteinExistence type="predicted"/>
<keyword evidence="2" id="KW-1185">Reference proteome</keyword>
<evidence type="ECO:0000313" key="2">
    <source>
        <dbReference type="Proteomes" id="UP000017559"/>
    </source>
</evidence>
<comment type="caution">
    <text evidence="1">The sequence shown here is derived from an EMBL/GenBank/DDBJ whole genome shotgun (WGS) entry which is preliminary data.</text>
</comment>
<name>V2WZT5_MONRO</name>
<dbReference type="AlphaFoldDB" id="V2WZT5"/>
<dbReference type="Proteomes" id="UP000017559">
    <property type="component" value="Unassembled WGS sequence"/>
</dbReference>
<dbReference type="OrthoDB" id="2947740at2759"/>